<evidence type="ECO:0000259" key="4">
    <source>
        <dbReference type="Pfam" id="PF10181"/>
    </source>
</evidence>
<evidence type="ECO:0000256" key="2">
    <source>
        <dbReference type="ARBA" id="ARBA00009610"/>
    </source>
</evidence>
<dbReference type="GO" id="GO:0006506">
    <property type="term" value="P:GPI anchor biosynthetic process"/>
    <property type="evidence" value="ECO:0007669"/>
    <property type="project" value="UniProtKB-UniPathway"/>
</dbReference>
<feature type="domain" description="Phosphatidylinositol N-acetylglucosaminyltransferase subunit H conserved" evidence="4">
    <location>
        <begin position="123"/>
        <end position="187"/>
    </location>
</feature>
<proteinExistence type="inferred from homology"/>
<evidence type="ECO:0000313" key="6">
    <source>
        <dbReference type="Proteomes" id="UP000006671"/>
    </source>
</evidence>
<keyword evidence="3" id="KW-1133">Transmembrane helix</keyword>
<evidence type="ECO:0000313" key="5">
    <source>
        <dbReference type="EMBL" id="EFC43649.1"/>
    </source>
</evidence>
<sequence>MSNNLLFNENHDVKADLSNNSRSIKFNDSPLVLYHHNDHSSNSSSPLNNEHTSPQWEEFIVHLSRWNVIKKHSGFLILLLLLHYLVLGWSGVQHFNSSPRFILIGLCWLYWFYSLLSSTISESIVGMKGKGVQLEKTTFLGYKTHQLFIPIENIKHVVIAEGFHIDCVIYYLAIILKQAHKKKMVIVPFEMFNPRLNLLRKVYPKLKRVLFDE</sequence>
<dbReference type="VEuPathDB" id="AmoebaDB:NAEGRDRAFT_68440"/>
<dbReference type="InterPro" id="IPR019328">
    <property type="entry name" value="PIGH-H_dom"/>
</dbReference>
<feature type="transmembrane region" description="Helical" evidence="3">
    <location>
        <begin position="75"/>
        <end position="95"/>
    </location>
</feature>
<dbReference type="eggNOG" id="ENOG502SFMU">
    <property type="taxonomic scope" value="Eukaryota"/>
</dbReference>
<accession>D2VHT5</accession>
<dbReference type="AlphaFoldDB" id="D2VHT5"/>
<dbReference type="FunCoup" id="D2VHT5">
    <property type="interactions" value="53"/>
</dbReference>
<dbReference type="EMBL" id="GG738872">
    <property type="protein sequence ID" value="EFC43649.1"/>
    <property type="molecule type" value="Genomic_DNA"/>
</dbReference>
<dbReference type="GO" id="GO:0000506">
    <property type="term" value="C:glycosylphosphatidylinositol-N-acetylglucosaminyltransferase (GPI-GnT) complex"/>
    <property type="evidence" value="ECO:0007669"/>
    <property type="project" value="InterPro"/>
</dbReference>
<dbReference type="PANTHER" id="PTHR15231:SF1">
    <property type="entry name" value="PHOSPHATIDYLINOSITOL N-ACETYLGLUCOSAMINYLTRANSFERASE SUBUNIT H"/>
    <property type="match status" value="1"/>
</dbReference>
<dbReference type="GeneID" id="8847626"/>
<protein>
    <submittedName>
        <fullName evidence="5">Predicted protein</fullName>
    </submittedName>
</protein>
<organism evidence="6">
    <name type="scientific">Naegleria gruberi</name>
    <name type="common">Amoeba</name>
    <dbReference type="NCBI Taxonomy" id="5762"/>
    <lineage>
        <taxon>Eukaryota</taxon>
        <taxon>Discoba</taxon>
        <taxon>Heterolobosea</taxon>
        <taxon>Tetramitia</taxon>
        <taxon>Eutetramitia</taxon>
        <taxon>Vahlkampfiidae</taxon>
        <taxon>Naegleria</taxon>
    </lineage>
</organism>
<keyword evidence="3" id="KW-0472">Membrane</keyword>
<dbReference type="PANTHER" id="PTHR15231">
    <property type="entry name" value="PHOSPHATIDYLINOSITOL N-ACETYLGLUCOSAMINYLTRANSFERASE SUBUNIT H"/>
    <property type="match status" value="1"/>
</dbReference>
<dbReference type="InParanoid" id="D2VHT5"/>
<comment type="pathway">
    <text evidence="1">Glycolipid biosynthesis; glycosylphosphatidylinositol-anchor biosynthesis.</text>
</comment>
<dbReference type="Proteomes" id="UP000006671">
    <property type="component" value="Unassembled WGS sequence"/>
</dbReference>
<keyword evidence="3" id="KW-0812">Transmembrane</keyword>
<dbReference type="Pfam" id="PF10181">
    <property type="entry name" value="PIG-H"/>
    <property type="match status" value="1"/>
</dbReference>
<dbReference type="InterPro" id="IPR044215">
    <property type="entry name" value="PIG-H"/>
</dbReference>
<keyword evidence="6" id="KW-1185">Reference proteome</keyword>
<evidence type="ECO:0000256" key="1">
    <source>
        <dbReference type="ARBA" id="ARBA00004687"/>
    </source>
</evidence>
<comment type="similarity">
    <text evidence="2">Belongs to the PIGH family.</text>
</comment>
<feature type="transmembrane region" description="Helical" evidence="3">
    <location>
        <begin position="101"/>
        <end position="120"/>
    </location>
</feature>
<dbReference type="STRING" id="5762.D2VHT5"/>
<evidence type="ECO:0000256" key="3">
    <source>
        <dbReference type="SAM" id="Phobius"/>
    </source>
</evidence>
<reference evidence="5 6" key="1">
    <citation type="journal article" date="2010" name="Cell">
        <title>The genome of Naegleria gruberi illuminates early eukaryotic versatility.</title>
        <authorList>
            <person name="Fritz-Laylin L.K."/>
            <person name="Prochnik S.E."/>
            <person name="Ginger M.L."/>
            <person name="Dacks J.B."/>
            <person name="Carpenter M.L."/>
            <person name="Field M.C."/>
            <person name="Kuo A."/>
            <person name="Paredez A."/>
            <person name="Chapman J."/>
            <person name="Pham J."/>
            <person name="Shu S."/>
            <person name="Neupane R."/>
            <person name="Cipriano M."/>
            <person name="Mancuso J."/>
            <person name="Tu H."/>
            <person name="Salamov A."/>
            <person name="Lindquist E."/>
            <person name="Shapiro H."/>
            <person name="Lucas S."/>
            <person name="Grigoriev I.V."/>
            <person name="Cande W.Z."/>
            <person name="Fulton C."/>
            <person name="Rokhsar D.S."/>
            <person name="Dawson S.C."/>
        </authorList>
    </citation>
    <scope>NUCLEOTIDE SEQUENCE [LARGE SCALE GENOMIC DNA]</scope>
    <source>
        <strain evidence="5 6">NEG-M</strain>
    </source>
</reference>
<gene>
    <name evidence="5" type="ORF">NAEGRDRAFT_68440</name>
</gene>
<dbReference type="RefSeq" id="XP_002676393.1">
    <property type="nucleotide sequence ID" value="XM_002676347.1"/>
</dbReference>
<name>D2VHT5_NAEGR</name>
<dbReference type="OrthoDB" id="6256716at2759"/>
<dbReference type="KEGG" id="ngr:NAEGRDRAFT_68440"/>
<dbReference type="UniPathway" id="UPA00196"/>